<dbReference type="EMBL" id="JADIVZ010000006">
    <property type="protein sequence ID" value="MBF4162682.1"/>
    <property type="molecule type" value="Genomic_DNA"/>
</dbReference>
<dbReference type="InterPro" id="IPR014776">
    <property type="entry name" value="4pyrrole_Mease_sub2"/>
</dbReference>
<evidence type="ECO:0000256" key="2">
    <source>
        <dbReference type="ARBA" id="ARBA00005879"/>
    </source>
</evidence>
<feature type="domain" description="Tetrapyrrole methylase" evidence="8">
    <location>
        <begin position="10"/>
        <end position="214"/>
    </location>
</feature>
<evidence type="ECO:0000256" key="5">
    <source>
        <dbReference type="ARBA" id="ARBA00022679"/>
    </source>
</evidence>
<evidence type="ECO:0000256" key="4">
    <source>
        <dbReference type="ARBA" id="ARBA00022603"/>
    </source>
</evidence>
<dbReference type="CDD" id="cd11641">
    <property type="entry name" value="Precorrin-4_C11-MT"/>
    <property type="match status" value="1"/>
</dbReference>
<organism evidence="9 10">
    <name type="scientific">Nocardioides acrostichi</name>
    <dbReference type="NCBI Taxonomy" id="2784339"/>
    <lineage>
        <taxon>Bacteria</taxon>
        <taxon>Bacillati</taxon>
        <taxon>Actinomycetota</taxon>
        <taxon>Actinomycetes</taxon>
        <taxon>Propionibacteriales</taxon>
        <taxon>Nocardioidaceae</taxon>
        <taxon>Nocardioides</taxon>
    </lineage>
</organism>
<comment type="similarity">
    <text evidence="2 7">Belongs to the precorrin methyltransferase family.</text>
</comment>
<dbReference type="Gene3D" id="3.40.1010.10">
    <property type="entry name" value="Cobalt-precorrin-4 Transmethylase, Domain 1"/>
    <property type="match status" value="1"/>
</dbReference>
<protein>
    <submittedName>
        <fullName evidence="9">Cobalt-precorrin-4/precorrin-4 C(11)-methyltransferase</fullName>
    </submittedName>
</protein>
<dbReference type="InterPro" id="IPR000878">
    <property type="entry name" value="4pyrrol_Mease"/>
</dbReference>
<evidence type="ECO:0000256" key="7">
    <source>
        <dbReference type="RuleBase" id="RU003960"/>
    </source>
</evidence>
<keyword evidence="10" id="KW-1185">Reference proteome</keyword>
<dbReference type="GO" id="GO:0046026">
    <property type="term" value="F:precorrin-4 C11-methyltransferase activity"/>
    <property type="evidence" value="ECO:0007669"/>
    <property type="project" value="InterPro"/>
</dbReference>
<dbReference type="InterPro" id="IPR006362">
    <property type="entry name" value="Cbl_synth_CobM/CibF"/>
</dbReference>
<evidence type="ECO:0000256" key="1">
    <source>
        <dbReference type="ARBA" id="ARBA00004953"/>
    </source>
</evidence>
<dbReference type="InterPro" id="IPR003043">
    <property type="entry name" value="Uropor_MeTrfase_CS"/>
</dbReference>
<evidence type="ECO:0000256" key="3">
    <source>
        <dbReference type="ARBA" id="ARBA00022573"/>
    </source>
</evidence>
<dbReference type="Proteomes" id="UP000656804">
    <property type="component" value="Unassembled WGS sequence"/>
</dbReference>
<sequence length="275" mass="28360">MGAAGGGAVTVHLVGAGPGAADLLTLRAVDLLTRADLVLYPGTYLDEAVLGHCRASARLVDTQALDLDTMVALMVDADARGERVVRLTSGDPSLYSALHEQGARLDAAGVAWSVVPGVPAYAAAAALVGRELTVPLVAQSVVLTRTQARSTAMPATESLEAFAATGATLVLHLAITRVRELLERLTPTHGPDCPVVVVHRASQPGELVLRGTVGGATCVADAVEAHDLRQAAVVLVGRALADPDTTAGQVAGESYLYSRERRRLRAGEEPPSSTG</sequence>
<keyword evidence="3" id="KW-0169">Cobalamin biosynthesis</keyword>
<dbReference type="Gene3D" id="3.30.950.10">
    <property type="entry name" value="Methyltransferase, Cobalt-precorrin-4 Transmethylase, Domain 2"/>
    <property type="match status" value="1"/>
</dbReference>
<dbReference type="PANTHER" id="PTHR45790:SF4">
    <property type="entry name" value="COBALT-PRECORRIN-4 C(11)-METHYLTRANSFERASE"/>
    <property type="match status" value="1"/>
</dbReference>
<dbReference type="PANTHER" id="PTHR45790">
    <property type="entry name" value="SIROHEME SYNTHASE-RELATED"/>
    <property type="match status" value="1"/>
</dbReference>
<evidence type="ECO:0000259" key="8">
    <source>
        <dbReference type="Pfam" id="PF00590"/>
    </source>
</evidence>
<gene>
    <name evidence="9" type="ORF">ISG29_13375</name>
</gene>
<dbReference type="AlphaFoldDB" id="A0A930Y832"/>
<dbReference type="InterPro" id="IPR014777">
    <property type="entry name" value="4pyrrole_Mease_sub1"/>
</dbReference>
<dbReference type="Pfam" id="PF00590">
    <property type="entry name" value="TP_methylase"/>
    <property type="match status" value="1"/>
</dbReference>
<keyword evidence="6" id="KW-0949">S-adenosyl-L-methionine</keyword>
<comment type="pathway">
    <text evidence="1">Cofactor biosynthesis; adenosylcobalamin biosynthesis.</text>
</comment>
<proteinExistence type="inferred from homology"/>
<dbReference type="InterPro" id="IPR050161">
    <property type="entry name" value="Siro_Cobalamin_biosynth"/>
</dbReference>
<accession>A0A930Y832</accession>
<evidence type="ECO:0000313" key="9">
    <source>
        <dbReference type="EMBL" id="MBF4162682.1"/>
    </source>
</evidence>
<keyword evidence="4 7" id="KW-0489">Methyltransferase</keyword>
<evidence type="ECO:0000256" key="6">
    <source>
        <dbReference type="ARBA" id="ARBA00022691"/>
    </source>
</evidence>
<reference evidence="9" key="1">
    <citation type="submission" date="2020-11" db="EMBL/GenBank/DDBJ databases">
        <title>Nocardioides sp. CBS4Y-1, whole genome shotgun sequence.</title>
        <authorList>
            <person name="Tuo L."/>
        </authorList>
    </citation>
    <scope>NUCLEOTIDE SEQUENCE</scope>
    <source>
        <strain evidence="9">CBS4Y-1</strain>
    </source>
</reference>
<keyword evidence="5 7" id="KW-0808">Transferase</keyword>
<evidence type="ECO:0000313" key="10">
    <source>
        <dbReference type="Proteomes" id="UP000656804"/>
    </source>
</evidence>
<dbReference type="PROSITE" id="PS00839">
    <property type="entry name" value="SUMT_1"/>
    <property type="match status" value="1"/>
</dbReference>
<dbReference type="InterPro" id="IPR035996">
    <property type="entry name" value="4pyrrol_Methylase_sf"/>
</dbReference>
<dbReference type="GO" id="GO:0009236">
    <property type="term" value="P:cobalamin biosynthetic process"/>
    <property type="evidence" value="ECO:0007669"/>
    <property type="project" value="UniProtKB-KW"/>
</dbReference>
<comment type="caution">
    <text evidence="9">The sequence shown here is derived from an EMBL/GenBank/DDBJ whole genome shotgun (WGS) entry which is preliminary data.</text>
</comment>
<dbReference type="GO" id="GO:0032259">
    <property type="term" value="P:methylation"/>
    <property type="evidence" value="ECO:0007669"/>
    <property type="project" value="UniProtKB-KW"/>
</dbReference>
<dbReference type="SUPFAM" id="SSF53790">
    <property type="entry name" value="Tetrapyrrole methylase"/>
    <property type="match status" value="1"/>
</dbReference>
<dbReference type="PROSITE" id="PS00840">
    <property type="entry name" value="SUMT_2"/>
    <property type="match status" value="1"/>
</dbReference>
<name>A0A930Y832_9ACTN</name>